<dbReference type="InterPro" id="IPR035513">
    <property type="entry name" value="Invertase/methylesterase_inhib"/>
</dbReference>
<dbReference type="Proteomes" id="UP001153076">
    <property type="component" value="Unassembled WGS sequence"/>
</dbReference>
<dbReference type="EMBL" id="JAKOGI010003433">
    <property type="protein sequence ID" value="KAJ8420437.1"/>
    <property type="molecule type" value="Genomic_DNA"/>
</dbReference>
<dbReference type="InterPro" id="IPR006501">
    <property type="entry name" value="Pectinesterase_inhib_dom"/>
</dbReference>
<feature type="compositionally biased region" description="Basic residues" evidence="2">
    <location>
        <begin position="8"/>
        <end position="19"/>
    </location>
</feature>
<keyword evidence="1" id="KW-0732">Signal</keyword>
<keyword evidence="5" id="KW-1185">Reference proteome</keyword>
<evidence type="ECO:0000256" key="1">
    <source>
        <dbReference type="ARBA" id="ARBA00022729"/>
    </source>
</evidence>
<evidence type="ECO:0000313" key="4">
    <source>
        <dbReference type="EMBL" id="KAJ8420437.1"/>
    </source>
</evidence>
<comment type="caution">
    <text evidence="4">The sequence shown here is derived from an EMBL/GenBank/DDBJ whole genome shotgun (WGS) entry which is preliminary data.</text>
</comment>
<evidence type="ECO:0000259" key="3">
    <source>
        <dbReference type="SMART" id="SM00856"/>
    </source>
</evidence>
<feature type="domain" description="Pectinesterase inhibitor" evidence="3">
    <location>
        <begin position="186"/>
        <end position="340"/>
    </location>
</feature>
<gene>
    <name evidence="4" type="ORF">Cgig2_007194</name>
</gene>
<reference evidence="4" key="1">
    <citation type="submission" date="2022-04" db="EMBL/GenBank/DDBJ databases">
        <title>Carnegiea gigantea Genome sequencing and assembly v2.</title>
        <authorList>
            <person name="Copetti D."/>
            <person name="Sanderson M.J."/>
            <person name="Burquez A."/>
            <person name="Wojciechowski M.F."/>
        </authorList>
    </citation>
    <scope>NUCLEOTIDE SEQUENCE</scope>
    <source>
        <strain evidence="4">SGP5-SGP5p</strain>
        <tissue evidence="4">Aerial part</tissue>
    </source>
</reference>
<evidence type="ECO:0000313" key="5">
    <source>
        <dbReference type="Proteomes" id="UP001153076"/>
    </source>
</evidence>
<dbReference type="SUPFAM" id="SSF101148">
    <property type="entry name" value="Plant invertase/pectin methylesterase inhibitor"/>
    <property type="match status" value="1"/>
</dbReference>
<evidence type="ECO:0000256" key="2">
    <source>
        <dbReference type="SAM" id="MobiDB-lite"/>
    </source>
</evidence>
<dbReference type="CDD" id="cd15798">
    <property type="entry name" value="PMEI-like_3"/>
    <property type="match status" value="1"/>
</dbReference>
<sequence length="392" mass="43632">MEGDLLGKKKTKRSRRRMKLPMDSSTGLRLLPSFFPNAAGCSPLATPLPTPSSAATWVTATSKPPLPSLTARRGLGGTMSVLTRRIWRSSDNSSPHWNNSEVGLWDTSTTDHDPVDFDDLVNLEELGFGNVIVDDQRQHCPCERFGDGGLMDITFSCILVHCCIILQHIHKHQPWNPIRRKWEHGIQQKIIAKQHVNPNLCYNSLSIYASSIQTNPWLLADTALSVALSATQNTSSFIRKLSRSPQIRPRDVAPMEDCLDALGDAVQDLKDSIVEMAHIKDDKNFLFLMSNIQTQFSAALANEDSCTDGFSDKAIVSKVKMAVTRKIKSIVQLTSNALALINNYASDHVQGRTDHYRFETSGNVGNSLLQTIDDQHHLVARAQDDRFRGDML</sequence>
<dbReference type="SMART" id="SM00856">
    <property type="entry name" value="PMEI"/>
    <property type="match status" value="1"/>
</dbReference>
<protein>
    <recommendedName>
        <fullName evidence="3">Pectinesterase inhibitor domain-containing protein</fullName>
    </recommendedName>
</protein>
<dbReference type="PANTHER" id="PTHR31080:SF117">
    <property type="entry name" value="PLANT INVERTASE_PECTIN METHYLESTERASE INHIBITOR SUPERFAMILY PROTEIN"/>
    <property type="match status" value="1"/>
</dbReference>
<proteinExistence type="predicted"/>
<dbReference type="InterPro" id="IPR051955">
    <property type="entry name" value="PME_Inhibitor"/>
</dbReference>
<organism evidence="4 5">
    <name type="scientific">Carnegiea gigantea</name>
    <dbReference type="NCBI Taxonomy" id="171969"/>
    <lineage>
        <taxon>Eukaryota</taxon>
        <taxon>Viridiplantae</taxon>
        <taxon>Streptophyta</taxon>
        <taxon>Embryophyta</taxon>
        <taxon>Tracheophyta</taxon>
        <taxon>Spermatophyta</taxon>
        <taxon>Magnoliopsida</taxon>
        <taxon>eudicotyledons</taxon>
        <taxon>Gunneridae</taxon>
        <taxon>Pentapetalae</taxon>
        <taxon>Caryophyllales</taxon>
        <taxon>Cactineae</taxon>
        <taxon>Cactaceae</taxon>
        <taxon>Cactoideae</taxon>
        <taxon>Echinocereeae</taxon>
        <taxon>Carnegiea</taxon>
    </lineage>
</organism>
<dbReference type="Gene3D" id="1.20.140.40">
    <property type="entry name" value="Invertase/pectin methylesterase inhibitor family protein"/>
    <property type="match status" value="1"/>
</dbReference>
<dbReference type="OrthoDB" id="1430376at2759"/>
<dbReference type="Pfam" id="PF04043">
    <property type="entry name" value="PMEI"/>
    <property type="match status" value="1"/>
</dbReference>
<dbReference type="AlphaFoldDB" id="A0A9Q1JEN5"/>
<feature type="region of interest" description="Disordered" evidence="2">
    <location>
        <begin position="1"/>
        <end position="21"/>
    </location>
</feature>
<dbReference type="NCBIfam" id="TIGR01614">
    <property type="entry name" value="PME_inhib"/>
    <property type="match status" value="1"/>
</dbReference>
<name>A0A9Q1JEN5_9CARY</name>
<dbReference type="PANTHER" id="PTHR31080">
    <property type="entry name" value="PECTINESTERASE INHIBITOR-LIKE"/>
    <property type="match status" value="1"/>
</dbReference>
<accession>A0A9Q1JEN5</accession>
<dbReference type="GO" id="GO:0004857">
    <property type="term" value="F:enzyme inhibitor activity"/>
    <property type="evidence" value="ECO:0007669"/>
    <property type="project" value="InterPro"/>
</dbReference>